<dbReference type="SUPFAM" id="SSF53756">
    <property type="entry name" value="UDP-Glycosyltransferase/glycogen phosphorylase"/>
    <property type="match status" value="1"/>
</dbReference>
<name>A0ABX9VR12_9PROT</name>
<dbReference type="EMBL" id="RFLX01000002">
    <property type="protein sequence ID" value="RMI26467.1"/>
    <property type="molecule type" value="Genomic_DNA"/>
</dbReference>
<organism evidence="1 2">
    <name type="scientific">Teichococcus wenyumeiae</name>
    <dbReference type="NCBI Taxonomy" id="2478470"/>
    <lineage>
        <taxon>Bacteria</taxon>
        <taxon>Pseudomonadati</taxon>
        <taxon>Pseudomonadota</taxon>
        <taxon>Alphaproteobacteria</taxon>
        <taxon>Acetobacterales</taxon>
        <taxon>Roseomonadaceae</taxon>
        <taxon>Roseomonas</taxon>
    </lineage>
</organism>
<protein>
    <submittedName>
        <fullName evidence="1">Glycosyltransferase</fullName>
    </submittedName>
</protein>
<comment type="caution">
    <text evidence="1">The sequence shown here is derived from an EMBL/GenBank/DDBJ whole genome shotgun (WGS) entry which is preliminary data.</text>
</comment>
<dbReference type="Proteomes" id="UP000274097">
    <property type="component" value="Unassembled WGS sequence"/>
</dbReference>
<dbReference type="Gene3D" id="3.40.50.2000">
    <property type="entry name" value="Glycogen Phosphorylase B"/>
    <property type="match status" value="2"/>
</dbReference>
<dbReference type="Pfam" id="PF13692">
    <property type="entry name" value="Glyco_trans_1_4"/>
    <property type="match status" value="1"/>
</dbReference>
<evidence type="ECO:0000313" key="2">
    <source>
        <dbReference type="Proteomes" id="UP000274097"/>
    </source>
</evidence>
<gene>
    <name evidence="1" type="ORF">EBE87_04100</name>
</gene>
<reference evidence="1 2" key="1">
    <citation type="submission" date="2018-10" db="EMBL/GenBank/DDBJ databases">
        <title>Roseomonas sp. nov., isolated from feces of Tibetan antelopes in the Qinghai-Tibet plateau, China.</title>
        <authorList>
            <person name="Tian Z."/>
        </authorList>
    </citation>
    <scope>NUCLEOTIDE SEQUENCE [LARGE SCALE GENOMIC DNA]</scope>
    <source>
        <strain evidence="1 2">Z23</strain>
    </source>
</reference>
<keyword evidence="2" id="KW-1185">Reference proteome</keyword>
<sequence>MRWTVARWMPGWCCAPSPIRPRPGRGRKRCGCSPHPCLERALRMSPLPGLLLLAAPEDDLRPLVEALSPHWSVTICIPRALWRYAGPGAALAELRRQARATALVLHLSADGAAALAGLEGLVEVYAPADLALCHLSPAERTDPEAWEALWRRERDLARRARLLAVPAEEVGRKLQLLYGVPAERLREVPRAALPRLLSALPPPAPAEGAPPGFTLALNDYPVIEKHTGGAVRVRHGLAALGEETVLLSLGNVGATAFVAPNVLQVSVPKDRGQRAVEADLRTLADSGLEDIVSAMHAASHPTLLAVAADLSRRARVAVFEHCYLAPLLDAMRAAAPGLPVVYDAHNVEARLKREILAGHPAGAPLCGFVEEVERRLLAAADLVLCCSEADAAHFGPAARQVVLMPHGVIPAAPATPPAGEPPRLGFLGSSHPPNVAAARFIVEELAPRLPEAVFELVGSVCAAVSSSLPNVLLRGVVSEEEKAATLGRWSAALNPVESGSGASLKLADYLAHGLPTVNTPHAARGFAAVAAGAGLVLPLEGFAAELSRLLRQPEALRGLAARAREAAAAQGWSATARPAREAIAALAAARAPTPPAPPLLALDEAAALAWRHHPGFGRIDLLPEADAVPRPLLADRLLAPAIAAGAEPATAPRRPCLAYGIGPGGHPVAAEWGLLLPAGSRRLGLELEAEAPLSLRLRCGPAGQPDAAATLLEAPVEGSLRLGLPLPDVEGPLLLQGSVAGPAALRLRSAGLLLPEPWPIDLSAGAGPMAAPRARWLSRHAGHYAALAPTRGDTPLPPGLPPFAPVTDAMTLAPAAALLAEAASARHAVAARMALGLEQPFLLVVGEARPWDAALCPGASAVRYADGEASHQDADGIDRRVPMPVAALLLSRDPPCRHLLLGAVPEPLRDGLAALAAMAGVPFSAQ</sequence>
<proteinExistence type="predicted"/>
<evidence type="ECO:0000313" key="1">
    <source>
        <dbReference type="EMBL" id="RMI26467.1"/>
    </source>
</evidence>
<accession>A0ABX9VR12</accession>